<feature type="compositionally biased region" description="Polar residues" evidence="13">
    <location>
        <begin position="671"/>
        <end position="690"/>
    </location>
</feature>
<accession>A0AAD9UJ67</accession>
<evidence type="ECO:0000256" key="10">
    <source>
        <dbReference type="ARBA" id="ARBA00023158"/>
    </source>
</evidence>
<keyword evidence="8" id="KW-0067">ATP-binding</keyword>
<dbReference type="SUPFAM" id="SSF52540">
    <property type="entry name" value="P-loop containing nucleoside triphosphate hydrolases"/>
    <property type="match status" value="2"/>
</dbReference>
<keyword evidence="3" id="KW-0677">Repeat</keyword>
<dbReference type="GO" id="GO:0051321">
    <property type="term" value="P:meiotic cell cycle"/>
    <property type="evidence" value="ECO:0007669"/>
    <property type="project" value="UniProtKB-KW"/>
</dbReference>
<evidence type="ECO:0000256" key="13">
    <source>
        <dbReference type="SAM" id="MobiDB-lite"/>
    </source>
</evidence>
<evidence type="ECO:0000256" key="5">
    <source>
        <dbReference type="ARBA" id="ARBA00022782"/>
    </source>
</evidence>
<keyword evidence="4" id="KW-0547">Nucleotide-binding</keyword>
<evidence type="ECO:0000256" key="6">
    <source>
        <dbReference type="ARBA" id="ARBA00022801"/>
    </source>
</evidence>
<dbReference type="GO" id="GO:0007283">
    <property type="term" value="P:spermatogenesis"/>
    <property type="evidence" value="ECO:0007669"/>
    <property type="project" value="UniProtKB-KW"/>
</dbReference>
<comment type="catalytic activity">
    <reaction evidence="12">
        <text>ATP + H2O = ADP + phosphate + H(+)</text>
        <dbReference type="Rhea" id="RHEA:13065"/>
        <dbReference type="ChEBI" id="CHEBI:15377"/>
        <dbReference type="ChEBI" id="CHEBI:15378"/>
        <dbReference type="ChEBI" id="CHEBI:30616"/>
        <dbReference type="ChEBI" id="CHEBI:43474"/>
        <dbReference type="ChEBI" id="CHEBI:456216"/>
        <dbReference type="EC" id="3.6.4.13"/>
    </reaction>
</comment>
<feature type="compositionally biased region" description="Polar residues" evidence="13">
    <location>
        <begin position="748"/>
        <end position="771"/>
    </location>
</feature>
<keyword evidence="10" id="KW-0943">RNA-mediated gene silencing</keyword>
<evidence type="ECO:0000259" key="14">
    <source>
        <dbReference type="PROSITE" id="PS51194"/>
    </source>
</evidence>
<organism evidence="15 16">
    <name type="scientific">Ridgeia piscesae</name>
    <name type="common">Tubeworm</name>
    <dbReference type="NCBI Taxonomy" id="27915"/>
    <lineage>
        <taxon>Eukaryota</taxon>
        <taxon>Metazoa</taxon>
        <taxon>Spiralia</taxon>
        <taxon>Lophotrochozoa</taxon>
        <taxon>Annelida</taxon>
        <taxon>Polychaeta</taxon>
        <taxon>Sedentaria</taxon>
        <taxon>Canalipalpata</taxon>
        <taxon>Sabellida</taxon>
        <taxon>Siboglinidae</taxon>
        <taxon>Ridgeia</taxon>
    </lineage>
</organism>
<gene>
    <name evidence="15" type="ORF">NP493_54g01039</name>
</gene>
<dbReference type="InterPro" id="IPR035437">
    <property type="entry name" value="SNase_OB-fold_sf"/>
</dbReference>
<evidence type="ECO:0000256" key="9">
    <source>
        <dbReference type="ARBA" id="ARBA00022871"/>
    </source>
</evidence>
<name>A0AAD9UJ67_RIDPI</name>
<dbReference type="EC" id="3.6.4.13" evidence="1"/>
<evidence type="ECO:0000313" key="16">
    <source>
        <dbReference type="Proteomes" id="UP001209878"/>
    </source>
</evidence>
<dbReference type="SUPFAM" id="SSF63748">
    <property type="entry name" value="Tudor/PWWP/MBT"/>
    <property type="match status" value="1"/>
</dbReference>
<feature type="region of interest" description="Disordered" evidence="13">
    <location>
        <begin position="748"/>
        <end position="902"/>
    </location>
</feature>
<dbReference type="CDD" id="cd20379">
    <property type="entry name" value="Tudor_dTUD-like"/>
    <property type="match status" value="1"/>
</dbReference>
<dbReference type="Pfam" id="PF00567">
    <property type="entry name" value="TUDOR"/>
    <property type="match status" value="1"/>
</dbReference>
<feature type="region of interest" description="Disordered" evidence="13">
    <location>
        <begin position="933"/>
        <end position="959"/>
    </location>
</feature>
<dbReference type="GO" id="GO:0003676">
    <property type="term" value="F:nucleic acid binding"/>
    <property type="evidence" value="ECO:0007669"/>
    <property type="project" value="InterPro"/>
</dbReference>
<evidence type="ECO:0000256" key="8">
    <source>
        <dbReference type="ARBA" id="ARBA00022840"/>
    </source>
</evidence>
<dbReference type="InterPro" id="IPR001650">
    <property type="entry name" value="Helicase_C-like"/>
</dbReference>
<dbReference type="InterPro" id="IPR011545">
    <property type="entry name" value="DEAD/DEAH_box_helicase_dom"/>
</dbReference>
<evidence type="ECO:0000256" key="1">
    <source>
        <dbReference type="ARBA" id="ARBA00012552"/>
    </source>
</evidence>
<dbReference type="Pfam" id="PF00270">
    <property type="entry name" value="DEAD"/>
    <property type="match status" value="1"/>
</dbReference>
<feature type="domain" description="Helicase C-terminal" evidence="14">
    <location>
        <begin position="1227"/>
        <end position="1402"/>
    </location>
</feature>
<dbReference type="PROSITE" id="PS51194">
    <property type="entry name" value="HELICASE_CTER"/>
    <property type="match status" value="1"/>
</dbReference>
<dbReference type="Proteomes" id="UP001209878">
    <property type="component" value="Unassembled WGS sequence"/>
</dbReference>
<evidence type="ECO:0000256" key="3">
    <source>
        <dbReference type="ARBA" id="ARBA00022737"/>
    </source>
</evidence>
<keyword evidence="16" id="KW-1185">Reference proteome</keyword>
<evidence type="ECO:0000256" key="11">
    <source>
        <dbReference type="ARBA" id="ARBA00023254"/>
    </source>
</evidence>
<dbReference type="GO" id="GO:0005524">
    <property type="term" value="F:ATP binding"/>
    <property type="evidence" value="ECO:0007669"/>
    <property type="project" value="UniProtKB-KW"/>
</dbReference>
<dbReference type="InterPro" id="IPR027417">
    <property type="entry name" value="P-loop_NTPase"/>
</dbReference>
<sequence>MALVNVQILKVVDAGQLWVKEAPGVDMSSEAEQFHCLSMQIQQLCGDDQLEVDALTNPVRGQICLGRRSSDKKWYRVRVQEVMMTRQGSKANCFLLDFADKEMIPLRWKALDALFRILVVEIPTDVSSHKFSLLTDESFDQGGEETLAILVKVLDPEITRAVTRLVNIPIRNIGTKANIFETIDNCFSTREIPWMNLIAFSADNCSVMKGRHNSVLSWIRNVQPEVLDHWLHLSSASNAKKNIGSFWSSVTWLSLEKCVNLFLQQWPALLSYLESHEDRERPGRVKRCADYLASVEMKAYFMFLSFIHEPLNAFNTIFQTNATQIAILIPEMNRLLRLFMAKFVLREAPPSMRSVPPQAKECVLWGIQPLTMISSPIDMQTSMQPCKDWDISATDYMRKLVAESSTLGSRKECHIEECLSFSVFTVQFCSRAGSVNRQVELIQFCSRAGSVNRQVELIQFCSHAGSVNRQVELIQFCSRAGSVNRQVELIQFCSRAGSVNRQVELIQFCSRAGSVNRQVELIQFCSRAGSVNRQVELIQFCSRAGSVNRQVELIQFCSRAGSVNRQVELIKADDRGRLHIRLYMKDTLTGDRICINDKLVENEYAARLDGAPGSQLEAREVTDDRVHSSAGLPLTTGGGRVKVDVTTSPVVSFGRGGVMKAVVQTLPGHGNRQTPVQESPPLVSTVTKSPSPKKHDLLAEAQSVASLPKGRGLALLQGLRDIQPKVGAYSEANVSSRDMRSPLIGSVQNSADDTREVGTTQGVGVSNQLPGNGQGAVKSPSARLPTHFLATQRNAAVSTPPRRSTDSACSVPTESSQYPENRPSDIVVSPTGQAEPTRDVTVNDRSPGSGPGVGTTHRARLPTHFLSSAAEDHFHRLTPRKGQHPTPEKGKHPTIGIQTTHARKLKSILKRSQGRPSSGSEAEDAIYSPLSRVVSQSDVQKSTQQHSNESETDETISRFHQTPDSFMSETQNMPEMSAKDFGILVHGHSPKPMLRLDDTPFVELLKRILHSLEITRPRIMQSFTWPAVVRGLSLVGVAPRKRGGKTFAYLLPLINELLQGDSYKGVPPGSGPLCVVVCSSWDRAVGVFEICECFLGNMKKCRTAIIYGGGAEESLEIHLINGCEILVCTPHSLLRMLKKNIMSLERLCHMVLDDADILTEDLLEPVREMMSIYTSVLKRRGSGTALPHQFLLFASQWTVGIERFVRTYMPDGLILISSQAEAAVFGQVRQMAIMCKSDQRVGQLLGLLDSTAHPRRTVVFTQRISEAKQIFSILQSRSMYALLVHHEMSPLDIERVQRDWNINHAANSLPVLVVTGEALREVTITNARCVIHFTLPSSQPEFGRRLWCMVDNFLQPFSDNSGAACGMSYLLVTEECVTQAPYIIKVLERNHTKVSRELRQMAAQHIERKSMTCMLPLCGSFKAFGICRDEKRCSGRHVVFEAIDAPGRRHKHVSVPTTGHVRVLVTYVTNASCYVGHLLEHTSRTGEVTSHTFTYHKLVLEMSLWFSSSKNRKEPDLLKEGGLYAAEDIQHTFHRVLLTKLSGTNLSGQPEYAQSKLVAILFTSCKFSMTPHGVAAGEARRRCEADTFLVN</sequence>
<evidence type="ECO:0000256" key="7">
    <source>
        <dbReference type="ARBA" id="ARBA00022806"/>
    </source>
</evidence>
<dbReference type="GO" id="GO:0031047">
    <property type="term" value="P:regulatory ncRNA-mediated gene silencing"/>
    <property type="evidence" value="ECO:0007669"/>
    <property type="project" value="UniProtKB-KW"/>
</dbReference>
<protein>
    <recommendedName>
        <fullName evidence="1">RNA helicase</fullName>
        <ecNumber evidence="1">3.6.4.13</ecNumber>
    </recommendedName>
</protein>
<feature type="region of interest" description="Disordered" evidence="13">
    <location>
        <begin position="668"/>
        <end position="692"/>
    </location>
</feature>
<dbReference type="Gene3D" id="2.40.50.90">
    <property type="match status" value="1"/>
</dbReference>
<keyword evidence="11" id="KW-0469">Meiosis</keyword>
<keyword evidence="2" id="KW-0217">Developmental protein</keyword>
<evidence type="ECO:0000256" key="2">
    <source>
        <dbReference type="ARBA" id="ARBA00022473"/>
    </source>
</evidence>
<feature type="compositionally biased region" description="Polar residues" evidence="13">
    <location>
        <begin position="806"/>
        <end position="819"/>
    </location>
</feature>
<comment type="caution">
    <text evidence="15">The sequence shown here is derived from an EMBL/GenBank/DDBJ whole genome shotgun (WGS) entry which is preliminary data.</text>
</comment>
<dbReference type="InterPro" id="IPR002999">
    <property type="entry name" value="Tudor"/>
</dbReference>
<keyword evidence="6" id="KW-0378">Hydrolase</keyword>
<feature type="compositionally biased region" description="Polar residues" evidence="13">
    <location>
        <begin position="933"/>
        <end position="947"/>
    </location>
</feature>
<evidence type="ECO:0000313" key="15">
    <source>
        <dbReference type="EMBL" id="KAK2191306.1"/>
    </source>
</evidence>
<feature type="region of interest" description="Disordered" evidence="13">
    <location>
        <begin position="908"/>
        <end position="927"/>
    </location>
</feature>
<dbReference type="PANTHER" id="PTHR22655">
    <property type="entry name" value="ATP-DEPENDENT RNA HELICASE TDRD12-RELATED"/>
    <property type="match status" value="1"/>
</dbReference>
<keyword evidence="9" id="KW-0744">Spermatogenesis</keyword>
<dbReference type="GO" id="GO:0003724">
    <property type="term" value="F:RNA helicase activity"/>
    <property type="evidence" value="ECO:0007669"/>
    <property type="project" value="UniProtKB-EC"/>
</dbReference>
<evidence type="ECO:0000256" key="4">
    <source>
        <dbReference type="ARBA" id="ARBA00022741"/>
    </source>
</evidence>
<evidence type="ECO:0000256" key="12">
    <source>
        <dbReference type="ARBA" id="ARBA00047984"/>
    </source>
</evidence>
<proteinExistence type="predicted"/>
<dbReference type="InterPro" id="IPR014001">
    <property type="entry name" value="Helicase_ATP-bd"/>
</dbReference>
<reference evidence="15" key="1">
    <citation type="journal article" date="2023" name="Mol. Biol. Evol.">
        <title>Third-Generation Sequencing Reveals the Adaptive Role of the Epigenome in Three Deep-Sea Polychaetes.</title>
        <authorList>
            <person name="Perez M."/>
            <person name="Aroh O."/>
            <person name="Sun Y."/>
            <person name="Lan Y."/>
            <person name="Juniper S.K."/>
            <person name="Young C.R."/>
            <person name="Angers B."/>
            <person name="Qian P.Y."/>
        </authorList>
    </citation>
    <scope>NUCLEOTIDE SEQUENCE</scope>
    <source>
        <strain evidence="15">R07B-5</strain>
    </source>
</reference>
<dbReference type="Gene3D" id="2.30.30.140">
    <property type="match status" value="1"/>
</dbReference>
<dbReference type="SMART" id="SM00487">
    <property type="entry name" value="DEXDc"/>
    <property type="match status" value="1"/>
</dbReference>
<keyword evidence="5" id="KW-0221">Differentiation</keyword>
<dbReference type="PANTHER" id="PTHR22655:SF2">
    <property type="entry name" value="ATP-DEPENDENT RNA HELICASE TDRD12-RELATED"/>
    <property type="match status" value="1"/>
</dbReference>
<dbReference type="EMBL" id="JAODUO010000054">
    <property type="protein sequence ID" value="KAK2191306.1"/>
    <property type="molecule type" value="Genomic_DNA"/>
</dbReference>
<dbReference type="Pfam" id="PF00271">
    <property type="entry name" value="Helicase_C"/>
    <property type="match status" value="1"/>
</dbReference>
<dbReference type="Gene3D" id="3.40.50.300">
    <property type="entry name" value="P-loop containing nucleotide triphosphate hydrolases"/>
    <property type="match status" value="2"/>
</dbReference>
<dbReference type="GO" id="GO:0016787">
    <property type="term" value="F:hydrolase activity"/>
    <property type="evidence" value="ECO:0007669"/>
    <property type="project" value="UniProtKB-KW"/>
</dbReference>
<dbReference type="GO" id="GO:0042078">
    <property type="term" value="P:germ-line stem cell division"/>
    <property type="evidence" value="ECO:0007669"/>
    <property type="project" value="TreeGrafter"/>
</dbReference>
<keyword evidence="7" id="KW-0347">Helicase</keyword>